<proteinExistence type="predicted"/>
<accession>A0A5C8P2I7</accession>
<keyword evidence="2" id="KW-1185">Reference proteome</keyword>
<dbReference type="EMBL" id="VDUW01000001">
    <property type="protein sequence ID" value="TXL67830.1"/>
    <property type="molecule type" value="Genomic_DNA"/>
</dbReference>
<organism evidence="1 2">
    <name type="scientific">Cerasibacillus terrae</name>
    <dbReference type="NCBI Taxonomy" id="2498845"/>
    <lineage>
        <taxon>Bacteria</taxon>
        <taxon>Bacillati</taxon>
        <taxon>Bacillota</taxon>
        <taxon>Bacilli</taxon>
        <taxon>Bacillales</taxon>
        <taxon>Bacillaceae</taxon>
        <taxon>Cerasibacillus</taxon>
    </lineage>
</organism>
<protein>
    <submittedName>
        <fullName evidence="1">Uncharacterized protein</fullName>
    </submittedName>
</protein>
<comment type="caution">
    <text evidence="1">The sequence shown here is derived from an EMBL/GenBank/DDBJ whole genome shotgun (WGS) entry which is preliminary data.</text>
</comment>
<evidence type="ECO:0000313" key="1">
    <source>
        <dbReference type="EMBL" id="TXL67830.1"/>
    </source>
</evidence>
<dbReference type="Proteomes" id="UP000321574">
    <property type="component" value="Unassembled WGS sequence"/>
</dbReference>
<gene>
    <name evidence="1" type="ORF">FHP05_02075</name>
</gene>
<name>A0A5C8P2I7_9BACI</name>
<evidence type="ECO:0000313" key="2">
    <source>
        <dbReference type="Proteomes" id="UP000321574"/>
    </source>
</evidence>
<dbReference type="AlphaFoldDB" id="A0A5C8P2I7"/>
<dbReference type="RefSeq" id="WP_147665567.1">
    <property type="nucleotide sequence ID" value="NZ_VDUW01000001.1"/>
</dbReference>
<sequence>MGIALKENDRKHGGVSKQYFKKELKQMEIQLYVLEQKVSLQVNRSLEDYYYEVTNELDSLRQSMSHLEK</sequence>
<reference evidence="1 2" key="1">
    <citation type="submission" date="2019-06" db="EMBL/GenBank/DDBJ databases">
        <title>Cerasibacillus sp. nov., isolated from maize field.</title>
        <authorList>
            <person name="Lin S.-Y."/>
            <person name="Tsai C.-F."/>
            <person name="Young C.-C."/>
        </authorList>
    </citation>
    <scope>NUCLEOTIDE SEQUENCE [LARGE SCALE GENOMIC DNA]</scope>
    <source>
        <strain evidence="1 2">CC-CFT480</strain>
    </source>
</reference>